<accession>A0A6J5RHB6</accession>
<gene>
    <name evidence="14" type="ORF">UFOVP1290_283</name>
</gene>
<dbReference type="GO" id="GO:0008237">
    <property type="term" value="F:metallopeptidase activity"/>
    <property type="evidence" value="ECO:0007669"/>
    <property type="project" value="UniProtKB-KW"/>
</dbReference>
<keyword evidence="6" id="KW-0479">Metal-binding</keyword>
<evidence type="ECO:0000259" key="13">
    <source>
        <dbReference type="Pfam" id="PF02163"/>
    </source>
</evidence>
<name>A0A6J5RHB6_9CAUD</name>
<keyword evidence="10" id="KW-0482">Metalloprotease</keyword>
<feature type="transmembrane region" description="Helical" evidence="12">
    <location>
        <begin position="12"/>
        <end position="39"/>
    </location>
</feature>
<evidence type="ECO:0000313" key="14">
    <source>
        <dbReference type="EMBL" id="CAB4196763.1"/>
    </source>
</evidence>
<evidence type="ECO:0000256" key="4">
    <source>
        <dbReference type="ARBA" id="ARBA00022670"/>
    </source>
</evidence>
<organism evidence="14">
    <name type="scientific">uncultured Caudovirales phage</name>
    <dbReference type="NCBI Taxonomy" id="2100421"/>
    <lineage>
        <taxon>Viruses</taxon>
        <taxon>Duplodnaviria</taxon>
        <taxon>Heunggongvirae</taxon>
        <taxon>Uroviricota</taxon>
        <taxon>Caudoviricetes</taxon>
        <taxon>Peduoviridae</taxon>
        <taxon>Maltschvirus</taxon>
        <taxon>Maltschvirus maltsch</taxon>
    </lineage>
</organism>
<dbReference type="Pfam" id="PF02163">
    <property type="entry name" value="Peptidase_M50"/>
    <property type="match status" value="1"/>
</dbReference>
<keyword evidence="7" id="KW-0378">Hydrolase</keyword>
<dbReference type="EMBL" id="LR797252">
    <property type="protein sequence ID" value="CAB4196763.1"/>
    <property type="molecule type" value="Genomic_DNA"/>
</dbReference>
<protein>
    <submittedName>
        <fullName evidence="14">SpoIVFB Zn-dependent proteases</fullName>
    </submittedName>
</protein>
<comment type="similarity">
    <text evidence="3">Belongs to the peptidase M50B family.</text>
</comment>
<dbReference type="InterPro" id="IPR008915">
    <property type="entry name" value="Peptidase_M50"/>
</dbReference>
<evidence type="ECO:0000256" key="2">
    <source>
        <dbReference type="ARBA" id="ARBA00004141"/>
    </source>
</evidence>
<feature type="domain" description="Peptidase M50" evidence="13">
    <location>
        <begin position="31"/>
        <end position="107"/>
    </location>
</feature>
<feature type="transmembrane region" description="Helical" evidence="12">
    <location>
        <begin position="83"/>
        <end position="104"/>
    </location>
</feature>
<keyword evidence="5 12" id="KW-0812">Transmembrane</keyword>
<feature type="transmembrane region" description="Helical" evidence="12">
    <location>
        <begin position="152"/>
        <end position="182"/>
    </location>
</feature>
<evidence type="ECO:0000256" key="8">
    <source>
        <dbReference type="ARBA" id="ARBA00022833"/>
    </source>
</evidence>
<keyword evidence="8" id="KW-0862">Zinc</keyword>
<evidence type="ECO:0000256" key="1">
    <source>
        <dbReference type="ARBA" id="ARBA00001947"/>
    </source>
</evidence>
<evidence type="ECO:0000256" key="6">
    <source>
        <dbReference type="ARBA" id="ARBA00022723"/>
    </source>
</evidence>
<evidence type="ECO:0000256" key="11">
    <source>
        <dbReference type="ARBA" id="ARBA00023136"/>
    </source>
</evidence>
<evidence type="ECO:0000256" key="9">
    <source>
        <dbReference type="ARBA" id="ARBA00022989"/>
    </source>
</evidence>
<evidence type="ECO:0000256" key="5">
    <source>
        <dbReference type="ARBA" id="ARBA00022692"/>
    </source>
</evidence>
<evidence type="ECO:0000256" key="3">
    <source>
        <dbReference type="ARBA" id="ARBA00007931"/>
    </source>
</evidence>
<keyword evidence="9 12" id="KW-1133">Transmembrane helix</keyword>
<evidence type="ECO:0000256" key="12">
    <source>
        <dbReference type="SAM" id="Phobius"/>
    </source>
</evidence>
<evidence type="ECO:0000256" key="7">
    <source>
        <dbReference type="ARBA" id="ARBA00022801"/>
    </source>
</evidence>
<comment type="subcellular location">
    <subcellularLocation>
        <location evidence="2">Membrane</location>
        <topology evidence="2">Multi-pass membrane protein</topology>
    </subcellularLocation>
</comment>
<dbReference type="PANTHER" id="PTHR39188:SF3">
    <property type="entry name" value="STAGE IV SPORULATION PROTEIN FB"/>
    <property type="match status" value="1"/>
</dbReference>
<keyword evidence="4 14" id="KW-0645">Protease</keyword>
<keyword evidence="11 12" id="KW-0472">Membrane</keyword>
<dbReference type="GO" id="GO:0006508">
    <property type="term" value="P:proteolysis"/>
    <property type="evidence" value="ECO:0007669"/>
    <property type="project" value="UniProtKB-KW"/>
</dbReference>
<dbReference type="GO" id="GO:0016020">
    <property type="term" value="C:membrane"/>
    <property type="evidence" value="ECO:0007669"/>
    <property type="project" value="UniProtKB-SubCell"/>
</dbReference>
<dbReference type="GO" id="GO:0046872">
    <property type="term" value="F:metal ion binding"/>
    <property type="evidence" value="ECO:0007669"/>
    <property type="project" value="UniProtKB-KW"/>
</dbReference>
<feature type="transmembrane region" description="Helical" evidence="12">
    <location>
        <begin position="232"/>
        <end position="253"/>
    </location>
</feature>
<sequence>MKNILKSITKFQIFTYVLTFFAYLYSLNLMAAMLIIVGVSVHECSHLWAADKLGFKLKGFALYPYFGGVAKADGKFKSYGEQAFLVLMGPIGGGILAIATVILYHFVPNQFIGAAGVWLCILNLFNLLPLSFMDGGQLLDTITYSINKYVGVSFKILSTLIAFVVLFKLNVVIAIVVLLYGLDIYIECRSYIRARYKSLINIPEIKCYMNNAYQLIPERYIDLPKALTTKQVIFVIGSWVVTAIMLLTAMYSITDHPIDSISIIFHKR</sequence>
<proteinExistence type="inferred from homology"/>
<reference evidence="14" key="1">
    <citation type="submission" date="2020-05" db="EMBL/GenBank/DDBJ databases">
        <authorList>
            <person name="Chiriac C."/>
            <person name="Salcher M."/>
            <person name="Ghai R."/>
            <person name="Kavagutti S V."/>
        </authorList>
    </citation>
    <scope>NUCLEOTIDE SEQUENCE</scope>
</reference>
<dbReference type="PANTHER" id="PTHR39188">
    <property type="entry name" value="MEMBRANE-ASSOCIATED ZINC METALLOPROTEASE M50B"/>
    <property type="match status" value="1"/>
</dbReference>
<comment type="cofactor">
    <cofactor evidence="1">
        <name>Zn(2+)</name>
        <dbReference type="ChEBI" id="CHEBI:29105"/>
    </cofactor>
</comment>
<feature type="transmembrane region" description="Helical" evidence="12">
    <location>
        <begin position="111"/>
        <end position="132"/>
    </location>
</feature>
<evidence type="ECO:0000256" key="10">
    <source>
        <dbReference type="ARBA" id="ARBA00023049"/>
    </source>
</evidence>